<keyword evidence="2" id="KW-1185">Reference proteome</keyword>
<protein>
    <submittedName>
        <fullName evidence="1">Cupin</fullName>
    </submittedName>
</protein>
<dbReference type="RefSeq" id="WP_153418339.1">
    <property type="nucleotide sequence ID" value="NZ_WFLM01000001.1"/>
</dbReference>
<dbReference type="InterPro" id="IPR014710">
    <property type="entry name" value="RmlC-like_jellyroll"/>
</dbReference>
<evidence type="ECO:0000313" key="2">
    <source>
        <dbReference type="Proteomes" id="UP000437748"/>
    </source>
</evidence>
<name>A0A6N6VWX9_9BACT</name>
<gene>
    <name evidence="1" type="ORF">GCL60_02525</name>
</gene>
<comment type="caution">
    <text evidence="1">The sequence shown here is derived from an EMBL/GenBank/DDBJ whole genome shotgun (WGS) entry which is preliminary data.</text>
</comment>
<evidence type="ECO:0000313" key="1">
    <source>
        <dbReference type="EMBL" id="KAB8040821.1"/>
    </source>
</evidence>
<dbReference type="Proteomes" id="UP000437748">
    <property type="component" value="Unassembled WGS sequence"/>
</dbReference>
<dbReference type="InterPro" id="IPR011051">
    <property type="entry name" value="RmlC_Cupin_sf"/>
</dbReference>
<dbReference type="EMBL" id="WFLM01000001">
    <property type="protein sequence ID" value="KAB8040821.1"/>
    <property type="molecule type" value="Genomic_DNA"/>
</dbReference>
<organism evidence="1 2">
    <name type="scientific">Silvanigrella paludirubra</name>
    <dbReference type="NCBI Taxonomy" id="2499159"/>
    <lineage>
        <taxon>Bacteria</taxon>
        <taxon>Pseudomonadati</taxon>
        <taxon>Bdellovibrionota</taxon>
        <taxon>Oligoflexia</taxon>
        <taxon>Silvanigrellales</taxon>
        <taxon>Silvanigrellaceae</taxon>
        <taxon>Silvanigrella</taxon>
    </lineage>
</organism>
<dbReference type="AlphaFoldDB" id="A0A6N6VWX9"/>
<dbReference type="SUPFAM" id="SSF51182">
    <property type="entry name" value="RmlC-like cupins"/>
    <property type="match status" value="1"/>
</dbReference>
<accession>A0A6N6VWX9</accession>
<sequence length="103" mass="11768">MRVIESKNFKADRSWGSLQIANMNGVTTSLHWTNTPYKWHTNEGEEVFVVLHGQVKMFYKKDHEEKSVILNNGDIFFASNGTEHVAHPIGEARILVVEIENSI</sequence>
<reference evidence="1 2" key="1">
    <citation type="submission" date="2019-10" db="EMBL/GenBank/DDBJ databases">
        <title>New species of Slilvanegrellaceae.</title>
        <authorList>
            <person name="Pitt A."/>
            <person name="Hahn M.W."/>
        </authorList>
    </citation>
    <scope>NUCLEOTIDE SEQUENCE [LARGE SCALE GENOMIC DNA]</scope>
    <source>
        <strain evidence="1 2">SP-Ram-0.45-NSY-1</strain>
    </source>
</reference>
<dbReference type="OrthoDB" id="3829432at2"/>
<proteinExistence type="predicted"/>
<dbReference type="Gene3D" id="2.60.120.10">
    <property type="entry name" value="Jelly Rolls"/>
    <property type="match status" value="1"/>
</dbReference>